<keyword evidence="12" id="KW-0325">Glycoprotein</keyword>
<dbReference type="InterPro" id="IPR006581">
    <property type="entry name" value="VPS10"/>
</dbReference>
<comment type="subcellular location">
    <subcellularLocation>
        <location evidence="1">Golgi apparatus</location>
        <location evidence="1">trans-Golgi network membrane</location>
        <topology evidence="1">Multi-pass membrane protein</topology>
    </subcellularLocation>
    <subcellularLocation>
        <location evidence="2">Prevacuolar compartment membrane</location>
        <topology evidence="2">Multi-pass membrane protein</topology>
    </subcellularLocation>
</comment>
<feature type="signal peptide" evidence="18">
    <location>
        <begin position="1"/>
        <end position="22"/>
    </location>
</feature>
<evidence type="ECO:0000256" key="2">
    <source>
        <dbReference type="ARBA" id="ARBA00004488"/>
    </source>
</evidence>
<keyword evidence="9" id="KW-0333">Golgi apparatus</keyword>
<organism evidence="20 21">
    <name type="scientific">Elsinoe batatas</name>
    <dbReference type="NCBI Taxonomy" id="2601811"/>
    <lineage>
        <taxon>Eukaryota</taxon>
        <taxon>Fungi</taxon>
        <taxon>Dikarya</taxon>
        <taxon>Ascomycota</taxon>
        <taxon>Pezizomycotina</taxon>
        <taxon>Dothideomycetes</taxon>
        <taxon>Dothideomycetidae</taxon>
        <taxon>Myriangiales</taxon>
        <taxon>Elsinoaceae</taxon>
        <taxon>Elsinoe</taxon>
    </lineage>
</organism>
<proteinExistence type="predicted"/>
<keyword evidence="8 17" id="KW-1133">Transmembrane helix</keyword>
<evidence type="ECO:0000256" key="1">
    <source>
        <dbReference type="ARBA" id="ARBA00004166"/>
    </source>
</evidence>
<evidence type="ECO:0000256" key="4">
    <source>
        <dbReference type="ARBA" id="ARBA00022448"/>
    </source>
</evidence>
<dbReference type="GO" id="GO:0006895">
    <property type="term" value="P:Golgi to endosome transport"/>
    <property type="evidence" value="ECO:0007669"/>
    <property type="project" value="TreeGrafter"/>
</dbReference>
<evidence type="ECO:0000256" key="6">
    <source>
        <dbReference type="ARBA" id="ARBA00022737"/>
    </source>
</evidence>
<dbReference type="FunFam" id="3.30.60.270:FF:000005">
    <property type="entry name" value="Sortilin"/>
    <property type="match status" value="2"/>
</dbReference>
<feature type="transmembrane region" description="Helical" evidence="17">
    <location>
        <begin position="1399"/>
        <end position="1422"/>
    </location>
</feature>
<name>A0A8K0L3A6_9PEZI</name>
<evidence type="ECO:0000256" key="7">
    <source>
        <dbReference type="ARBA" id="ARBA00022927"/>
    </source>
</evidence>
<keyword evidence="5 17" id="KW-0812">Transmembrane</keyword>
<sequence length="1473" mass="165950">MTRLMFRAIWLLLLVLAAGAAAKKDKPEISETKFESLPINLFYFEDSDVVIVEDSGPQKTYRSTDAGANWKEIKDIEPGNSVRIIPHPLDNKVAVAIGLKHKHWITGDQGESWTKFETEFTPMMNRQPVAFHGSNSKKIIFLTDGCPGGDCTGQALYTTDGGKTIKKLRDKIVQCMWAKGTDLFTTGSDEHDEDQTMCIAEGKYSHFIKDNRLVVSNNYFEDEFEPAMDGDRRVQGQVNMAAVKGFIAVAAKSEGSLELGLYVTDDVKQWHRAEFSGHRLEEDAYTILESTNYSMQIDVMSTKPDSPMGTLFTSNSNGTYFTENIRHTNRNRQGFVDFEKIQNIQGLALVNTVENWKEAERSGFVARDIVTRMSFDDGRTWQKLKAGEDDLHLHSVTSQRNSGRIFSSPAPGIVMGVGNTGKSLKPWDECDTYVSDDAGVSWKKAVSKPHLYEFGGQGSILVAVEDKETKEVKFSINHGKDWTTFELKDKVKPMTLVTVPDSTNLKFILTANKGSGSDTKHYTIFFDFNELHERECKSGDFEDWPARVNEKGDATCVMGHKQFYRRRKAGADCFVNDEFKDPVPKFEKCTCTDEDYECDYNFVKNEKGDECVPAGPLAAPPDTCKNGADKFKGSSGYRLIPGNVCEKKGGKVKDEPIERPCKETQKTPVNGKVSHELTAFKEPKVKEYYYLERTADEKGDTVVMQTSDRHVYLTHDHGKTWERILKDEDVVAIYPHQYYNDIVYFITASNKVFYSQNRGRRINDFEVPEPPNTDHVQILTFHPKEKDWLIWTGGKDCKDQRKCHSVAHISTNNGGEWKQLLPYVKKCQFLDIEKIRYLPTKGNEKLVYCEQHEDEDPKNNLQLVASDDWFEHKTTYYKDIISFATMSEFIVVALRDHKQKSLRIDASIDGSTFANAQFPKNFQVEQQQAYTVLDSSTHAIFLHVTVNNQADREFGSIIKSNSNGTSYVLSASHVNRNTAAYVDFEKMQGLEGVAVINIVANVDELQKGAAKKLRTLITHNDGAEWGALKAPAKDSEGKAYDCKDRSEEGCALHLHGYTERTDPRHTFSSPSAVGLMMAVGNVGPYLGTFKQGDTFITRDGGITWHEVFKGTYMWEYGDQGAIIVIVKRDVPVKSVFYSRDEGNKWSEYEFSEHAVIVEDISTVPADTSRNFLLWGRDGDQLITVNLDFSGLTDKQCKIDEENPEREDLDYYLWRPKHPLSEDDCLFGHIAQYHRKKIESDCYNGKEINHLHDSTQNCTCTRQDFECDYNYERQRDGSCRLVEGLQPLDHSAICKEDPNAVEWFEPTGYRRIPLTTCSGGKEMEYSAQSHPCPGKEQQYAEKNGIGAWGTFFAIVIPISAAAGVGYWVYKNWDGKFGRIRLGDGPTAGGMLDGDSPLVKIPVLAISGVVAVAAALPMLLGSLWRAVVGRFGGRAGYGYSRPYTSRGSFQRSRGDYAVVDEDEGELLGEESDEEV</sequence>
<keyword evidence="18" id="KW-0732">Signal</keyword>
<evidence type="ECO:0000256" key="3">
    <source>
        <dbReference type="ARBA" id="ARBA00015369"/>
    </source>
</evidence>
<dbReference type="SUPFAM" id="SSF110296">
    <property type="entry name" value="Oligoxyloglucan reducing end-specific cellobiohydrolase"/>
    <property type="match status" value="2"/>
</dbReference>
<keyword evidence="11" id="KW-0675">Receptor</keyword>
<dbReference type="PANTHER" id="PTHR12106:SF27">
    <property type="entry name" value="SORTILIN-RELATED RECEPTOR"/>
    <property type="match status" value="1"/>
</dbReference>
<keyword evidence="10 17" id="KW-0472">Membrane</keyword>
<evidence type="ECO:0000259" key="19">
    <source>
        <dbReference type="SMART" id="SM00602"/>
    </source>
</evidence>
<dbReference type="Pfam" id="PF15901">
    <property type="entry name" value="Sortilin_C"/>
    <property type="match status" value="2"/>
</dbReference>
<evidence type="ECO:0000256" key="13">
    <source>
        <dbReference type="ARBA" id="ARBA00025569"/>
    </source>
</evidence>
<evidence type="ECO:0000256" key="14">
    <source>
        <dbReference type="ARBA" id="ARBA00031250"/>
    </source>
</evidence>
<keyword evidence="21" id="KW-1185">Reference proteome</keyword>
<dbReference type="EMBL" id="JAESVG020000006">
    <property type="protein sequence ID" value="KAG8626901.1"/>
    <property type="molecule type" value="Genomic_DNA"/>
</dbReference>
<feature type="chain" id="PRO_5035443548" description="Vacuolar protein sorting/targeting protein 10" evidence="18">
    <location>
        <begin position="23"/>
        <end position="1473"/>
    </location>
</feature>
<feature type="domain" description="VPS10" evidence="19">
    <location>
        <begin position="700"/>
        <end position="1336"/>
    </location>
</feature>
<reference evidence="20" key="1">
    <citation type="submission" date="2021-07" db="EMBL/GenBank/DDBJ databases">
        <title>Elsinoe batatas strain:CRI-CJ2 Genome sequencing and assembly.</title>
        <authorList>
            <person name="Huang L."/>
        </authorList>
    </citation>
    <scope>NUCLEOTIDE SEQUENCE</scope>
    <source>
        <strain evidence="20">CRI-CJ2</strain>
    </source>
</reference>
<evidence type="ECO:0000313" key="20">
    <source>
        <dbReference type="EMBL" id="KAG8626901.1"/>
    </source>
</evidence>
<dbReference type="GO" id="GO:0005829">
    <property type="term" value="C:cytosol"/>
    <property type="evidence" value="ECO:0007669"/>
    <property type="project" value="GOC"/>
</dbReference>
<evidence type="ECO:0000256" key="5">
    <source>
        <dbReference type="ARBA" id="ARBA00022692"/>
    </source>
</evidence>
<dbReference type="Proteomes" id="UP000809789">
    <property type="component" value="Unassembled WGS sequence"/>
</dbReference>
<comment type="function">
    <text evidence="13">Functions as a sorting receptor in the Golgi compartment required for the intracellular sorting and delivery of soluble vacuolar proteins, like carboxypeptidase Y (CPY) and proteinase A. Executes multiple rounds of sorting by cycling between the late Golgi and a prevacuolar endosome-like compartment.</text>
</comment>
<dbReference type="InterPro" id="IPR015943">
    <property type="entry name" value="WD40/YVTN_repeat-like_dom_sf"/>
</dbReference>
<evidence type="ECO:0000256" key="18">
    <source>
        <dbReference type="SAM" id="SignalP"/>
    </source>
</evidence>
<evidence type="ECO:0000313" key="21">
    <source>
        <dbReference type="Proteomes" id="UP000809789"/>
    </source>
</evidence>
<evidence type="ECO:0000256" key="12">
    <source>
        <dbReference type="ARBA" id="ARBA00023180"/>
    </source>
</evidence>
<feature type="transmembrane region" description="Helical" evidence="17">
    <location>
        <begin position="1344"/>
        <end position="1368"/>
    </location>
</feature>
<dbReference type="InterPro" id="IPR031777">
    <property type="entry name" value="Sortilin_C"/>
</dbReference>
<evidence type="ECO:0000256" key="8">
    <source>
        <dbReference type="ARBA" id="ARBA00022989"/>
    </source>
</evidence>
<dbReference type="GO" id="GO:0016020">
    <property type="term" value="C:membrane"/>
    <property type="evidence" value="ECO:0007669"/>
    <property type="project" value="InterPro"/>
</dbReference>
<keyword evidence="4" id="KW-0813">Transport</keyword>
<dbReference type="Pfam" id="PF15902">
    <property type="entry name" value="Sortilin-Vps10"/>
    <property type="match status" value="2"/>
</dbReference>
<protein>
    <recommendedName>
        <fullName evidence="3">Vacuolar protein sorting/targeting protein 10</fullName>
    </recommendedName>
    <alternativeName>
        <fullName evidence="15">Carboxypeptidase Y receptor</fullName>
    </alternativeName>
    <alternativeName>
        <fullName evidence="14 16">Sortilin VPS10</fullName>
    </alternativeName>
</protein>
<keyword evidence="7" id="KW-0653">Protein transport</keyword>
<dbReference type="CDD" id="cd15482">
    <property type="entry name" value="Sialidase_non-viral"/>
    <property type="match status" value="1"/>
</dbReference>
<evidence type="ECO:0000256" key="10">
    <source>
        <dbReference type="ARBA" id="ARBA00023136"/>
    </source>
</evidence>
<keyword evidence="6" id="KW-0677">Repeat</keyword>
<dbReference type="InterPro" id="IPR050310">
    <property type="entry name" value="VPS10-sortilin"/>
</dbReference>
<dbReference type="SMART" id="SM00602">
    <property type="entry name" value="VPS10"/>
    <property type="match status" value="2"/>
</dbReference>
<gene>
    <name evidence="20" type="ORF">KVT40_005846</name>
</gene>
<dbReference type="GO" id="GO:0006623">
    <property type="term" value="P:protein targeting to vacuole"/>
    <property type="evidence" value="ECO:0007669"/>
    <property type="project" value="TreeGrafter"/>
</dbReference>
<dbReference type="OrthoDB" id="443634at2759"/>
<dbReference type="Gene3D" id="2.10.70.80">
    <property type="match status" value="2"/>
</dbReference>
<dbReference type="GO" id="GO:0006896">
    <property type="term" value="P:Golgi to vacuole transport"/>
    <property type="evidence" value="ECO:0007669"/>
    <property type="project" value="TreeGrafter"/>
</dbReference>
<dbReference type="Gene3D" id="2.130.10.10">
    <property type="entry name" value="YVTN repeat-like/Quinoprotein amine dehydrogenase"/>
    <property type="match status" value="2"/>
</dbReference>
<comment type="caution">
    <text evidence="20">The sequence shown here is derived from an EMBL/GenBank/DDBJ whole genome shotgun (WGS) entry which is preliminary data.</text>
</comment>
<accession>A0A8K0L3A6</accession>
<evidence type="ECO:0000256" key="15">
    <source>
        <dbReference type="ARBA" id="ARBA00031354"/>
    </source>
</evidence>
<dbReference type="InterPro" id="IPR031778">
    <property type="entry name" value="Sortilin_N"/>
</dbReference>
<evidence type="ECO:0000256" key="9">
    <source>
        <dbReference type="ARBA" id="ARBA00023034"/>
    </source>
</evidence>
<dbReference type="PANTHER" id="PTHR12106">
    <property type="entry name" value="SORTILIN RELATED"/>
    <property type="match status" value="1"/>
</dbReference>
<evidence type="ECO:0000256" key="16">
    <source>
        <dbReference type="ARBA" id="ARBA00031902"/>
    </source>
</evidence>
<dbReference type="GO" id="GO:0005794">
    <property type="term" value="C:Golgi apparatus"/>
    <property type="evidence" value="ECO:0007669"/>
    <property type="project" value="UniProtKB-SubCell"/>
</dbReference>
<feature type="domain" description="VPS10" evidence="19">
    <location>
        <begin position="46"/>
        <end position="664"/>
    </location>
</feature>
<evidence type="ECO:0000256" key="11">
    <source>
        <dbReference type="ARBA" id="ARBA00023170"/>
    </source>
</evidence>
<evidence type="ECO:0000256" key="17">
    <source>
        <dbReference type="SAM" id="Phobius"/>
    </source>
</evidence>
<dbReference type="Gene3D" id="3.30.60.270">
    <property type="match status" value="2"/>
</dbReference>